<dbReference type="Gene3D" id="3.30.300.30">
    <property type="match status" value="1"/>
</dbReference>
<reference evidence="2" key="1">
    <citation type="submission" date="2021-01" db="EMBL/GenBank/DDBJ databases">
        <title>Genome sequence of Phenylobacterium sp. 20VBR1 isolated from a valley glaceir, Ny-Alesund, Svalbard.</title>
        <authorList>
            <person name="Thomas F.A."/>
            <person name="Krishnan K.P."/>
            <person name="Sinha R.K."/>
        </authorList>
    </citation>
    <scope>NUCLEOTIDE SEQUENCE</scope>
    <source>
        <strain evidence="2">20VBR1</strain>
    </source>
</reference>
<proteinExistence type="predicted"/>
<dbReference type="SUPFAM" id="SSF56801">
    <property type="entry name" value="Acetyl-CoA synthetase-like"/>
    <property type="match status" value="1"/>
</dbReference>
<sequence length="77" mass="8198">MLGVPDPRFGERICAIVETVGDTKPSLTELAAHVKGLLADYKAPRELVLAPVNRAPNGKLDYKTLKALAVDRLGATA</sequence>
<accession>A0A974P4F0</accession>
<name>A0A974P4F0_9CAUL</name>
<dbReference type="InterPro" id="IPR045851">
    <property type="entry name" value="AMP-bd_C_sf"/>
</dbReference>
<gene>
    <name evidence="2" type="ORF">JKL49_05295</name>
</gene>
<evidence type="ECO:0000259" key="1">
    <source>
        <dbReference type="Pfam" id="PF13193"/>
    </source>
</evidence>
<dbReference type="AlphaFoldDB" id="A0A974P4F0"/>
<evidence type="ECO:0000313" key="2">
    <source>
        <dbReference type="EMBL" id="QQZ50772.1"/>
    </source>
</evidence>
<feature type="domain" description="AMP-binding enzyme C-terminal" evidence="1">
    <location>
        <begin position="3"/>
        <end position="58"/>
    </location>
</feature>
<protein>
    <recommendedName>
        <fullName evidence="1">AMP-binding enzyme C-terminal domain-containing protein</fullName>
    </recommendedName>
</protein>
<organism evidence="2">
    <name type="scientific">Phenylobacterium glaciei</name>
    <dbReference type="NCBI Taxonomy" id="2803784"/>
    <lineage>
        <taxon>Bacteria</taxon>
        <taxon>Pseudomonadati</taxon>
        <taxon>Pseudomonadota</taxon>
        <taxon>Alphaproteobacteria</taxon>
        <taxon>Caulobacterales</taxon>
        <taxon>Caulobacteraceae</taxon>
        <taxon>Phenylobacterium</taxon>
    </lineage>
</organism>
<dbReference type="EMBL" id="CP068570">
    <property type="protein sequence ID" value="QQZ50772.1"/>
    <property type="molecule type" value="Genomic_DNA"/>
</dbReference>
<dbReference type="Pfam" id="PF13193">
    <property type="entry name" value="AMP-binding_C"/>
    <property type="match status" value="1"/>
</dbReference>
<dbReference type="InterPro" id="IPR025110">
    <property type="entry name" value="AMP-bd_C"/>
</dbReference>